<feature type="region of interest" description="Disordered" evidence="14">
    <location>
        <begin position="196"/>
        <end position="287"/>
    </location>
</feature>
<feature type="compositionally biased region" description="Basic and acidic residues" evidence="14">
    <location>
        <begin position="36"/>
        <end position="57"/>
    </location>
</feature>
<dbReference type="SUPFAM" id="SSF81301">
    <property type="entry name" value="Nucleotidyltransferase"/>
    <property type="match status" value="1"/>
</dbReference>
<accession>A0AAV5WCG2</accession>
<evidence type="ECO:0000256" key="11">
    <source>
        <dbReference type="ARBA" id="ARBA00022842"/>
    </source>
</evidence>
<feature type="compositionally biased region" description="Polar residues" evidence="14">
    <location>
        <begin position="72"/>
        <end position="84"/>
    </location>
</feature>
<feature type="compositionally biased region" description="Low complexity" evidence="14">
    <location>
        <begin position="480"/>
        <end position="505"/>
    </location>
</feature>
<feature type="compositionally biased region" description="Low complexity" evidence="14">
    <location>
        <begin position="605"/>
        <end position="618"/>
    </location>
</feature>
<evidence type="ECO:0000259" key="15">
    <source>
        <dbReference type="Pfam" id="PF03828"/>
    </source>
</evidence>
<dbReference type="InterPro" id="IPR043519">
    <property type="entry name" value="NT_sf"/>
</dbReference>
<feature type="domain" description="Poly(A) RNA polymerase mitochondrial-like central palm" evidence="16">
    <location>
        <begin position="643"/>
        <end position="781"/>
    </location>
</feature>
<evidence type="ECO:0000256" key="1">
    <source>
        <dbReference type="ARBA" id="ARBA00001936"/>
    </source>
</evidence>
<dbReference type="Pfam" id="PF03828">
    <property type="entry name" value="PAP_assoc"/>
    <property type="match status" value="1"/>
</dbReference>
<dbReference type="SUPFAM" id="SSF81631">
    <property type="entry name" value="PAP/OAS1 substrate-binding domain"/>
    <property type="match status" value="1"/>
</dbReference>
<dbReference type="GO" id="GO:0005524">
    <property type="term" value="F:ATP binding"/>
    <property type="evidence" value="ECO:0007669"/>
    <property type="project" value="UniProtKB-KW"/>
</dbReference>
<keyword evidence="7" id="KW-0808">Transferase</keyword>
<comment type="cofactor">
    <cofactor evidence="2">
        <name>Mg(2+)</name>
        <dbReference type="ChEBI" id="CHEBI:18420"/>
    </cofactor>
</comment>
<feature type="compositionally biased region" description="Basic and acidic residues" evidence="14">
    <location>
        <begin position="381"/>
        <end position="390"/>
    </location>
</feature>
<gene>
    <name evidence="17" type="ORF">PFISCL1PPCAC_19597</name>
</gene>
<evidence type="ECO:0000259" key="16">
    <source>
        <dbReference type="Pfam" id="PF22600"/>
    </source>
</evidence>
<feature type="compositionally biased region" description="Basic and acidic residues" evidence="14">
    <location>
        <begin position="229"/>
        <end position="251"/>
    </location>
</feature>
<keyword evidence="6" id="KW-0507">mRNA processing</keyword>
<feature type="region of interest" description="Disordered" evidence="14">
    <location>
        <begin position="1"/>
        <end position="146"/>
    </location>
</feature>
<dbReference type="CDD" id="cd05402">
    <property type="entry name" value="NT_PAP_TUTase"/>
    <property type="match status" value="1"/>
</dbReference>
<feature type="compositionally biased region" description="Polar residues" evidence="14">
    <location>
        <begin position="392"/>
        <end position="422"/>
    </location>
</feature>
<dbReference type="EC" id="2.7.7.19" evidence="4"/>
<name>A0AAV5WCG2_9BILA</name>
<feature type="region of interest" description="Disordered" evidence="14">
    <location>
        <begin position="480"/>
        <end position="528"/>
    </location>
</feature>
<keyword evidence="5" id="KW-0963">Cytoplasm</keyword>
<proteinExistence type="inferred from homology"/>
<dbReference type="Gene3D" id="3.30.460.10">
    <property type="entry name" value="Beta Polymerase, domain 2"/>
    <property type="match status" value="1"/>
</dbReference>
<feature type="compositionally biased region" description="Basic and acidic residues" evidence="14">
    <location>
        <begin position="341"/>
        <end position="355"/>
    </location>
</feature>
<keyword evidence="11" id="KW-0460">Magnesium</keyword>
<keyword evidence="10" id="KW-0067">ATP-binding</keyword>
<dbReference type="PANTHER" id="PTHR12271:SF40">
    <property type="entry name" value="POLY(A) RNA POLYMERASE GLD2"/>
    <property type="match status" value="1"/>
</dbReference>
<evidence type="ECO:0000256" key="2">
    <source>
        <dbReference type="ARBA" id="ARBA00001946"/>
    </source>
</evidence>
<keyword evidence="9" id="KW-0547">Nucleotide-binding</keyword>
<feature type="compositionally biased region" description="Low complexity" evidence="14">
    <location>
        <begin position="21"/>
        <end position="31"/>
    </location>
</feature>
<comment type="caution">
    <text evidence="17">The sequence shown here is derived from an EMBL/GenBank/DDBJ whole genome shotgun (WGS) entry which is preliminary data.</text>
</comment>
<keyword evidence="18" id="KW-1185">Reference proteome</keyword>
<dbReference type="GO" id="GO:1990817">
    <property type="term" value="F:poly(A) RNA polymerase activity"/>
    <property type="evidence" value="ECO:0007669"/>
    <property type="project" value="UniProtKB-EC"/>
</dbReference>
<sequence>MSDNLANQEKSVKKAKKMDTVKVSSAKSTSSQETVRSTEKSADIGDDDRRKERERHNSGASSTHSLPVYPRTTWTNSSRYQKYRGSSENRRGPANTYSNRESVAAPPSIEDETLHRHTSTQSLNSNASKKVEEETVETAASSTSTDAANDIRRIAVNSPETEEGNVTYIAAGTAPASRIGTLRQNATGAAFSAYAGPAPKWEGQRGERGTGGRGPFPPSVGHSPPTYKQRGEEQQRFYEKRDEPVRRDLRPSPESNRLMGRRVGGGFVKRTGDRQSMSEVDGGMDRESSTPFFHQQNDENCRNTLASLTALSQMQQQLAEGQGMNGHSLPRYYGDWRMRGGEQRQVSEGEKEHEGMQQQPVPATEEEVLYPTATSIVCGMDGREKKRDENADNTQDLSSQHSTPNEKNLVFSNASGSTSSSVMVDMKRAVEEMDGSSSINHFHQGVPTMMINERSPLDHRHSPSMDGLLVPPGGAPLTPISAPIPPTTVSTSTPPPTVSSALPSSMVAHPQRSYESLRSSSASHLHHPLPPPPIHSSIHSSLSSPMLIHHSHPQRNGYGQPTMVMDQSEDCGSRMTLNGGMNGHRQEETRSYLSAAHPTVWSSAAAAATGTPTESGGSLPPRAPPSGFVDEGGRYTISEMDYLSEEIWHYHNTMTQTESTLSRKLHLRDMLYYAICPVFPMCGLYVVGSSLNGFGNNSSDMDLCLMITNKDLDQKTDAVVVLNMILNQLENVEWVAQQQLIVAKVPILRIQFTAPFGDITVDLNANNSVAIKNTHLLCYYSTFDWRVRPLVTIVKEWAKKKGINDANRSSFTSYSLVLMVIHYLQCGVDHPVVPSLQSLYVRRFSRTADVRSLNVSIPLPHPPEEWSFNDTSTLGELLIGFLEYFAEKFNYDQHAISVRMGKKLNRTEVVRIRGQYNQPTNNWRSQWRCVCIEEPFTYSNTAHSVYDEMVFTAIKDAFREAYHELESTRDLRKLLNCTPINVPNLHGNGAVVYLTGSVGADTSAVASSSSSSLSTPHSGHASSASSSCGDEEEKRDTASPPSPSCASPSPSSCPPPPLSRTLKDTGGGGGIPSNTASHHNKQRSRPQMQSIPTCNQ</sequence>
<dbReference type="FunFam" id="3.30.460.10:FF:000061">
    <property type="entry name" value="Poly(A) RNA polymerase gld-2"/>
    <property type="match status" value="1"/>
</dbReference>
<feature type="domain" description="PAP-associated" evidence="15">
    <location>
        <begin position="873"/>
        <end position="940"/>
    </location>
</feature>
<dbReference type="GO" id="GO:0005737">
    <property type="term" value="C:cytoplasm"/>
    <property type="evidence" value="ECO:0007669"/>
    <property type="project" value="UniProtKB-SubCell"/>
</dbReference>
<evidence type="ECO:0000256" key="13">
    <source>
        <dbReference type="ARBA" id="ARBA00038491"/>
    </source>
</evidence>
<feature type="region of interest" description="Disordered" evidence="14">
    <location>
        <begin position="341"/>
        <end position="422"/>
    </location>
</feature>
<evidence type="ECO:0000313" key="18">
    <source>
        <dbReference type="Proteomes" id="UP001432322"/>
    </source>
</evidence>
<comment type="cofactor">
    <cofactor evidence="1">
        <name>Mn(2+)</name>
        <dbReference type="ChEBI" id="CHEBI:29035"/>
    </cofactor>
</comment>
<feature type="compositionally biased region" description="Low complexity" evidence="14">
    <location>
        <begin position="137"/>
        <end position="146"/>
    </location>
</feature>
<dbReference type="Proteomes" id="UP001432322">
    <property type="component" value="Unassembled WGS sequence"/>
</dbReference>
<dbReference type="GO" id="GO:0031123">
    <property type="term" value="P:RNA 3'-end processing"/>
    <property type="evidence" value="ECO:0007669"/>
    <property type="project" value="TreeGrafter"/>
</dbReference>
<evidence type="ECO:0000256" key="10">
    <source>
        <dbReference type="ARBA" id="ARBA00022840"/>
    </source>
</evidence>
<feature type="region of interest" description="Disordered" evidence="14">
    <location>
        <begin position="605"/>
        <end position="630"/>
    </location>
</feature>
<dbReference type="GO" id="GO:0006397">
    <property type="term" value="P:mRNA processing"/>
    <property type="evidence" value="ECO:0007669"/>
    <property type="project" value="UniProtKB-KW"/>
</dbReference>
<dbReference type="Pfam" id="PF22600">
    <property type="entry name" value="MTPAP-like_central"/>
    <property type="match status" value="1"/>
</dbReference>
<evidence type="ECO:0000256" key="3">
    <source>
        <dbReference type="ARBA" id="ARBA00004496"/>
    </source>
</evidence>
<dbReference type="InterPro" id="IPR054708">
    <property type="entry name" value="MTPAP-like_central"/>
</dbReference>
<evidence type="ECO:0000256" key="7">
    <source>
        <dbReference type="ARBA" id="ARBA00022679"/>
    </source>
</evidence>
<comment type="subcellular location">
    <subcellularLocation>
        <location evidence="3">Cytoplasm</location>
    </subcellularLocation>
</comment>
<feature type="compositionally biased region" description="Low complexity" evidence="14">
    <location>
        <begin position="1004"/>
        <end position="1027"/>
    </location>
</feature>
<evidence type="ECO:0000256" key="12">
    <source>
        <dbReference type="ARBA" id="ARBA00023211"/>
    </source>
</evidence>
<comment type="similarity">
    <text evidence="13">Belongs to the DNA polymerase type-B-like family. GLD2 subfamily.</text>
</comment>
<keyword evidence="12" id="KW-0464">Manganese</keyword>
<dbReference type="PANTHER" id="PTHR12271">
    <property type="entry name" value="POLY A POLYMERASE CID PAP -RELATED"/>
    <property type="match status" value="1"/>
</dbReference>
<evidence type="ECO:0000256" key="5">
    <source>
        <dbReference type="ARBA" id="ARBA00022490"/>
    </source>
</evidence>
<feature type="compositionally biased region" description="Polar residues" evidence="14">
    <location>
        <begin position="1085"/>
        <end position="1096"/>
    </location>
</feature>
<organism evidence="17 18">
    <name type="scientific">Pristionchus fissidentatus</name>
    <dbReference type="NCBI Taxonomy" id="1538716"/>
    <lineage>
        <taxon>Eukaryota</taxon>
        <taxon>Metazoa</taxon>
        <taxon>Ecdysozoa</taxon>
        <taxon>Nematoda</taxon>
        <taxon>Chromadorea</taxon>
        <taxon>Rhabditida</taxon>
        <taxon>Rhabditina</taxon>
        <taxon>Diplogasteromorpha</taxon>
        <taxon>Diplogasteroidea</taxon>
        <taxon>Neodiplogasteridae</taxon>
        <taxon>Pristionchus</taxon>
    </lineage>
</organism>
<evidence type="ECO:0000256" key="4">
    <source>
        <dbReference type="ARBA" id="ARBA00012388"/>
    </source>
</evidence>
<reference evidence="17" key="1">
    <citation type="submission" date="2023-10" db="EMBL/GenBank/DDBJ databases">
        <title>Genome assembly of Pristionchus species.</title>
        <authorList>
            <person name="Yoshida K."/>
            <person name="Sommer R.J."/>
        </authorList>
    </citation>
    <scope>NUCLEOTIDE SEQUENCE</scope>
    <source>
        <strain evidence="17">RS5133</strain>
    </source>
</reference>
<evidence type="ECO:0000256" key="9">
    <source>
        <dbReference type="ARBA" id="ARBA00022741"/>
    </source>
</evidence>
<dbReference type="AlphaFoldDB" id="A0AAV5WCG2"/>
<evidence type="ECO:0000256" key="14">
    <source>
        <dbReference type="SAM" id="MobiDB-lite"/>
    </source>
</evidence>
<keyword evidence="8" id="KW-0479">Metal-binding</keyword>
<dbReference type="Gene3D" id="1.10.1410.10">
    <property type="match status" value="1"/>
</dbReference>
<evidence type="ECO:0000313" key="17">
    <source>
        <dbReference type="EMBL" id="GMT28300.1"/>
    </source>
</evidence>
<evidence type="ECO:0000256" key="6">
    <source>
        <dbReference type="ARBA" id="ARBA00022664"/>
    </source>
</evidence>
<dbReference type="EMBL" id="BTSY01000005">
    <property type="protein sequence ID" value="GMT28300.1"/>
    <property type="molecule type" value="Genomic_DNA"/>
</dbReference>
<dbReference type="GO" id="GO:0046872">
    <property type="term" value="F:metal ion binding"/>
    <property type="evidence" value="ECO:0007669"/>
    <property type="project" value="UniProtKB-KW"/>
</dbReference>
<feature type="region of interest" description="Disordered" evidence="14">
    <location>
        <begin position="1004"/>
        <end position="1096"/>
    </location>
</feature>
<evidence type="ECO:0000256" key="8">
    <source>
        <dbReference type="ARBA" id="ARBA00022723"/>
    </source>
</evidence>
<dbReference type="InterPro" id="IPR002058">
    <property type="entry name" value="PAP_assoc"/>
</dbReference>
<protein>
    <recommendedName>
        <fullName evidence="4">polynucleotide adenylyltransferase</fullName>
        <ecNumber evidence="4">2.7.7.19</ecNumber>
    </recommendedName>
</protein>